<dbReference type="Proteomes" id="UP000814128">
    <property type="component" value="Unassembled WGS sequence"/>
</dbReference>
<protein>
    <submittedName>
        <fullName evidence="1">Snf7-domain-containing protein</fullName>
    </submittedName>
</protein>
<evidence type="ECO:0000313" key="2">
    <source>
        <dbReference type="Proteomes" id="UP000814128"/>
    </source>
</evidence>
<organism evidence="1 2">
    <name type="scientific">Vararia minispora EC-137</name>
    <dbReference type="NCBI Taxonomy" id="1314806"/>
    <lineage>
        <taxon>Eukaryota</taxon>
        <taxon>Fungi</taxon>
        <taxon>Dikarya</taxon>
        <taxon>Basidiomycota</taxon>
        <taxon>Agaricomycotina</taxon>
        <taxon>Agaricomycetes</taxon>
        <taxon>Russulales</taxon>
        <taxon>Lachnocladiaceae</taxon>
        <taxon>Vararia</taxon>
    </lineage>
</organism>
<sequence length="465" mass="51339">MTAHVKIPLSDLASLSTYASASTSRLHSLYADIARQKLSNPAAFQSTVSWWRATLQSTLAKGWQPRTTDKLILHADPVVLPEALRYEGVGKPLCLSTVIAELANTKTLIPLNQFLVSRQSIYDPGWLPYRIASFVLGKPLWWALQQMNIVSADDGNETDAERWKYVHGDYVFVDLLEQAASAVITRQRDVGTGLADALYNFESFKDAFAAHALPGVVLSDADVRVLVKFLQRDKHVLVADKDVIKFSTPAVEELSEITTVDCGILELKTAISRLQVQTNSLQQKIDACTRRAMEAVRQKHEMVAKTCLRARKHLSEVLAQRHASLETLQSTLIQVEAAADNIHIMKSYESSTATLRALLAHPSLQRESVDKTLDAIANANADAREIDDAIRVGGDIAASEAGATVDDDEIAAELASLAAEEREKEELERLGRLQAQKDAVERERIDASQTSQQERPMREHIAEAA</sequence>
<reference evidence="1" key="2">
    <citation type="journal article" date="2022" name="New Phytol.">
        <title>Evolutionary transition to the ectomycorrhizal habit in the genomes of a hyperdiverse lineage of mushroom-forming fungi.</title>
        <authorList>
            <person name="Looney B."/>
            <person name="Miyauchi S."/>
            <person name="Morin E."/>
            <person name="Drula E."/>
            <person name="Courty P.E."/>
            <person name="Kohler A."/>
            <person name="Kuo A."/>
            <person name="LaButti K."/>
            <person name="Pangilinan J."/>
            <person name="Lipzen A."/>
            <person name="Riley R."/>
            <person name="Andreopoulos W."/>
            <person name="He G."/>
            <person name="Johnson J."/>
            <person name="Nolan M."/>
            <person name="Tritt A."/>
            <person name="Barry K.W."/>
            <person name="Grigoriev I.V."/>
            <person name="Nagy L.G."/>
            <person name="Hibbett D."/>
            <person name="Henrissat B."/>
            <person name="Matheny P.B."/>
            <person name="Labbe J."/>
            <person name="Martin F.M."/>
        </authorList>
    </citation>
    <scope>NUCLEOTIDE SEQUENCE</scope>
    <source>
        <strain evidence="1">EC-137</strain>
    </source>
</reference>
<reference evidence="1" key="1">
    <citation type="submission" date="2021-02" db="EMBL/GenBank/DDBJ databases">
        <authorList>
            <consortium name="DOE Joint Genome Institute"/>
            <person name="Ahrendt S."/>
            <person name="Looney B.P."/>
            <person name="Miyauchi S."/>
            <person name="Morin E."/>
            <person name="Drula E."/>
            <person name="Courty P.E."/>
            <person name="Chicoki N."/>
            <person name="Fauchery L."/>
            <person name="Kohler A."/>
            <person name="Kuo A."/>
            <person name="Labutti K."/>
            <person name="Pangilinan J."/>
            <person name="Lipzen A."/>
            <person name="Riley R."/>
            <person name="Andreopoulos W."/>
            <person name="He G."/>
            <person name="Johnson J."/>
            <person name="Barry K.W."/>
            <person name="Grigoriev I.V."/>
            <person name="Nagy L."/>
            <person name="Hibbett D."/>
            <person name="Henrissat B."/>
            <person name="Matheny P.B."/>
            <person name="Labbe J."/>
            <person name="Martin F."/>
        </authorList>
    </citation>
    <scope>NUCLEOTIDE SEQUENCE</scope>
    <source>
        <strain evidence="1">EC-137</strain>
    </source>
</reference>
<evidence type="ECO:0000313" key="1">
    <source>
        <dbReference type="EMBL" id="KAI0032209.1"/>
    </source>
</evidence>
<accession>A0ACB8QK20</accession>
<name>A0ACB8QK20_9AGAM</name>
<gene>
    <name evidence="1" type="ORF">K488DRAFT_86077</name>
</gene>
<comment type="caution">
    <text evidence="1">The sequence shown here is derived from an EMBL/GenBank/DDBJ whole genome shotgun (WGS) entry which is preliminary data.</text>
</comment>
<keyword evidence="2" id="KW-1185">Reference proteome</keyword>
<proteinExistence type="predicted"/>
<dbReference type="EMBL" id="MU273553">
    <property type="protein sequence ID" value="KAI0032209.1"/>
    <property type="molecule type" value="Genomic_DNA"/>
</dbReference>